<keyword evidence="15" id="KW-1185">Reference proteome</keyword>
<sequence>MKRLSNNRKQKERQTKKENLKYIKNKTCAIPSDYFFINHSEKVKYKLKNDSGASPSYRKQNNGYHNNMNTNFSILSSNISNRLSYQKRENGNLTSTMIGDPVKNINNFDSEASMLMNKATAGLRTNKHSLCIDVGKNNKFLSKKASTHDSKGFSSEKYSRNKDNSGGRVRNRIKQLAINLHGNELNKSVKIKGFKNQLREARKLSKKNDSKKIKKPPGIKLNYRGMASNYITTLNDSCRSKSLKKYLNPNKVTKNKSSSLIKRFAIELSKSKKKTESKNKTLFRPDYTGKIDTNYLVQSLLNDNPIVSPKSTKAGKSSLSKNLKKRRNSNITTTFNLTTNTIKKKKKVGSKTRDKSTKSYLNNRVCSSKRERSARKYKDFPYEKQNKIEVKADMEPKAFTLKKGDLKKITQQIMADHKEAKQNNQSEIIVEDIGSQSNDNSSETEKAHIEINDESQDNLETESEAASVKKVTSNPQGPSSAEPNPNVPMTPKKALQMFNDLLTDYEQSEMLNKTIYFIGPKAEKVKGSVMNDHNFGYDDEKGDYKIIFKDHIDYRYECIKLLGQGSFGQVVECYDHKTNTKVALKIIRNRKKFHDQAKVEVKVLEALRDNDPSDQKNIIQIIDHFVFRNHICITTELLSINLYELIKDMNFEGFPIETVRNYAIQILHGLKYMKGLSVIHCDLKPENILLKDKTNKVLKIIDFGSSCFESDRIYTYIQSRFYRAPEIILGIPYTNSIDMWSFACIIIELFIGFPIFPGESENDQLARIMEYKGIPPINVMEESTRSGYFFSDNLDPLPVKNSRGGIRKPCTKSLTQLLDCKNKHFIRFLDSCLHWDPELRLTPEEALCHEWINEGFFAAHPIYLQHRILNSQYQSSVDIDGRKMIKNHEFDEILKLNTKETKTSNQYRSVNSRDIESKNDKRKSVSEFLEFLSKDHFNKTNRLNRDKTEYRVYNQLCPDDDEIIKLEEQMYNLDKPKKPDSSKRKSTKKHGNLIDYCNLTGFLSNDIHRASSKKKSRKSKPINISKLIPKIRRSKRYSKNRTVKPRFDQSN</sequence>
<feature type="region of interest" description="Disordered" evidence="12">
    <location>
        <begin position="144"/>
        <end position="169"/>
    </location>
</feature>
<dbReference type="PROSITE" id="PS00107">
    <property type="entry name" value="PROTEIN_KINASE_ATP"/>
    <property type="match status" value="1"/>
</dbReference>
<dbReference type="Gene3D" id="3.30.10.30">
    <property type="entry name" value="DYRK"/>
    <property type="match status" value="1"/>
</dbReference>
<dbReference type="GO" id="GO:0004712">
    <property type="term" value="F:protein serine/threonine/tyrosine kinase activity"/>
    <property type="evidence" value="ECO:0007669"/>
    <property type="project" value="UniProtKB-EC"/>
</dbReference>
<evidence type="ECO:0000313" key="14">
    <source>
        <dbReference type="EMBL" id="CAI2374895.1"/>
    </source>
</evidence>
<feature type="region of interest" description="Disordered" evidence="12">
    <location>
        <begin position="417"/>
        <end position="491"/>
    </location>
</feature>
<feature type="domain" description="Protein kinase" evidence="13">
    <location>
        <begin position="556"/>
        <end position="852"/>
    </location>
</feature>
<dbReference type="InterPro" id="IPR050494">
    <property type="entry name" value="Ser_Thr_dual-spec_kinase"/>
</dbReference>
<evidence type="ECO:0000256" key="5">
    <source>
        <dbReference type="ARBA" id="ARBA00022741"/>
    </source>
</evidence>
<gene>
    <name evidence="14" type="ORF">ECRASSUSDP1_LOCUS16253</name>
</gene>
<feature type="region of interest" description="Disordered" evidence="12">
    <location>
        <begin position="346"/>
        <end position="378"/>
    </location>
</feature>
<evidence type="ECO:0000256" key="1">
    <source>
        <dbReference type="ARBA" id="ARBA00008867"/>
    </source>
</evidence>
<evidence type="ECO:0000256" key="8">
    <source>
        <dbReference type="ARBA" id="ARBA00049003"/>
    </source>
</evidence>
<dbReference type="Gene3D" id="1.10.510.10">
    <property type="entry name" value="Transferase(Phosphotransferase) domain 1"/>
    <property type="match status" value="1"/>
</dbReference>
<dbReference type="Gene3D" id="3.30.200.20">
    <property type="entry name" value="Phosphorylase Kinase, domain 1"/>
    <property type="match status" value="1"/>
</dbReference>
<proteinExistence type="inferred from homology"/>
<dbReference type="InterPro" id="IPR042521">
    <property type="entry name" value="DYRK"/>
</dbReference>
<comment type="catalytic activity">
    <reaction evidence="10">
        <text>L-tyrosyl-[protein] + ATP = O-phospho-L-tyrosyl-[protein] + ADP + H(+)</text>
        <dbReference type="Rhea" id="RHEA:10596"/>
        <dbReference type="Rhea" id="RHEA-COMP:10136"/>
        <dbReference type="Rhea" id="RHEA-COMP:20101"/>
        <dbReference type="ChEBI" id="CHEBI:15378"/>
        <dbReference type="ChEBI" id="CHEBI:30616"/>
        <dbReference type="ChEBI" id="CHEBI:46858"/>
        <dbReference type="ChEBI" id="CHEBI:61978"/>
        <dbReference type="ChEBI" id="CHEBI:456216"/>
        <dbReference type="EC" id="2.7.12.1"/>
    </reaction>
</comment>
<keyword evidence="4" id="KW-0808">Transferase</keyword>
<dbReference type="CDD" id="cd14210">
    <property type="entry name" value="PKc_DYRK"/>
    <property type="match status" value="1"/>
</dbReference>
<dbReference type="SUPFAM" id="SSF56112">
    <property type="entry name" value="Protein kinase-like (PK-like)"/>
    <property type="match status" value="1"/>
</dbReference>
<dbReference type="GO" id="GO:0005524">
    <property type="term" value="F:ATP binding"/>
    <property type="evidence" value="ECO:0007669"/>
    <property type="project" value="UniProtKB-UniRule"/>
</dbReference>
<dbReference type="EMBL" id="CAMPGE010016326">
    <property type="protein sequence ID" value="CAI2374895.1"/>
    <property type="molecule type" value="Genomic_DNA"/>
</dbReference>
<feature type="compositionally biased region" description="Basic residues" evidence="12">
    <location>
        <begin position="1029"/>
        <end position="1044"/>
    </location>
</feature>
<dbReference type="GO" id="GO:0004674">
    <property type="term" value="F:protein serine/threonine kinase activity"/>
    <property type="evidence" value="ECO:0007669"/>
    <property type="project" value="UniProtKB-KW"/>
</dbReference>
<dbReference type="AlphaFoldDB" id="A0AAD1XLH4"/>
<dbReference type="PANTHER" id="PTHR24058">
    <property type="entry name" value="DUAL SPECIFICITY PROTEIN KINASE"/>
    <property type="match status" value="1"/>
</dbReference>
<protein>
    <recommendedName>
        <fullName evidence="2">dual-specificity kinase</fullName>
        <ecNumber evidence="2">2.7.12.1</ecNumber>
    </recommendedName>
</protein>
<comment type="similarity">
    <text evidence="1">Belongs to the protein kinase superfamily. CMGC Ser/Thr protein kinase family. MNB/DYRK subfamily.</text>
</comment>
<dbReference type="FunFam" id="1.10.510.10:FF:000624">
    <property type="entry name" value="Mitogen-activated protein kinase"/>
    <property type="match status" value="1"/>
</dbReference>
<comment type="catalytic activity">
    <reaction evidence="9">
        <text>L-threonyl-[protein] + ATP = O-phospho-L-threonyl-[protein] + ADP + H(+)</text>
        <dbReference type="Rhea" id="RHEA:46608"/>
        <dbReference type="Rhea" id="RHEA-COMP:11060"/>
        <dbReference type="Rhea" id="RHEA-COMP:11605"/>
        <dbReference type="ChEBI" id="CHEBI:15378"/>
        <dbReference type="ChEBI" id="CHEBI:30013"/>
        <dbReference type="ChEBI" id="CHEBI:30616"/>
        <dbReference type="ChEBI" id="CHEBI:61977"/>
        <dbReference type="ChEBI" id="CHEBI:456216"/>
        <dbReference type="EC" id="2.7.12.1"/>
    </reaction>
</comment>
<reference evidence="14" key="1">
    <citation type="submission" date="2023-07" db="EMBL/GenBank/DDBJ databases">
        <authorList>
            <consortium name="AG Swart"/>
            <person name="Singh M."/>
            <person name="Singh A."/>
            <person name="Seah K."/>
            <person name="Emmerich C."/>
        </authorList>
    </citation>
    <scope>NUCLEOTIDE SEQUENCE</scope>
    <source>
        <strain evidence="14">DP1</strain>
    </source>
</reference>
<feature type="compositionally biased region" description="Polar residues" evidence="12">
    <location>
        <begin position="470"/>
        <end position="483"/>
    </location>
</feature>
<comment type="caution">
    <text evidence="14">The sequence shown here is derived from an EMBL/GenBank/DDBJ whole genome shotgun (WGS) entry which is preliminary data.</text>
</comment>
<dbReference type="PANTHER" id="PTHR24058:SF22">
    <property type="entry name" value="DUAL SPECIFICITY TYROSINE-PHOSPHORYLATION-REGULATED KINASE 4"/>
    <property type="match status" value="1"/>
</dbReference>
<evidence type="ECO:0000256" key="2">
    <source>
        <dbReference type="ARBA" id="ARBA00013203"/>
    </source>
</evidence>
<evidence type="ECO:0000259" key="13">
    <source>
        <dbReference type="PROSITE" id="PS50011"/>
    </source>
</evidence>
<dbReference type="GO" id="GO:0005737">
    <property type="term" value="C:cytoplasm"/>
    <property type="evidence" value="ECO:0007669"/>
    <property type="project" value="TreeGrafter"/>
</dbReference>
<dbReference type="InterPro" id="IPR011009">
    <property type="entry name" value="Kinase-like_dom_sf"/>
</dbReference>
<evidence type="ECO:0000313" key="15">
    <source>
        <dbReference type="Proteomes" id="UP001295684"/>
    </source>
</evidence>
<dbReference type="InterPro" id="IPR000719">
    <property type="entry name" value="Prot_kinase_dom"/>
</dbReference>
<evidence type="ECO:0000256" key="11">
    <source>
        <dbReference type="PROSITE-ProRule" id="PRU10141"/>
    </source>
</evidence>
<feature type="compositionally biased region" description="Acidic residues" evidence="12">
    <location>
        <begin position="452"/>
        <end position="463"/>
    </location>
</feature>
<organism evidence="14 15">
    <name type="scientific">Euplotes crassus</name>
    <dbReference type="NCBI Taxonomy" id="5936"/>
    <lineage>
        <taxon>Eukaryota</taxon>
        <taxon>Sar</taxon>
        <taxon>Alveolata</taxon>
        <taxon>Ciliophora</taxon>
        <taxon>Intramacronucleata</taxon>
        <taxon>Spirotrichea</taxon>
        <taxon>Hypotrichia</taxon>
        <taxon>Euplotida</taxon>
        <taxon>Euplotidae</taxon>
        <taxon>Moneuplotes</taxon>
    </lineage>
</organism>
<evidence type="ECO:0000256" key="10">
    <source>
        <dbReference type="ARBA" id="ARBA00051680"/>
    </source>
</evidence>
<comment type="catalytic activity">
    <reaction evidence="8">
        <text>L-seryl-[protein] + ATP = O-phospho-L-seryl-[protein] + ADP + H(+)</text>
        <dbReference type="Rhea" id="RHEA:17989"/>
        <dbReference type="Rhea" id="RHEA-COMP:9863"/>
        <dbReference type="Rhea" id="RHEA-COMP:11604"/>
        <dbReference type="ChEBI" id="CHEBI:15378"/>
        <dbReference type="ChEBI" id="CHEBI:29999"/>
        <dbReference type="ChEBI" id="CHEBI:30616"/>
        <dbReference type="ChEBI" id="CHEBI:83421"/>
        <dbReference type="ChEBI" id="CHEBI:456216"/>
        <dbReference type="EC" id="2.7.12.1"/>
    </reaction>
</comment>
<evidence type="ECO:0000256" key="7">
    <source>
        <dbReference type="ARBA" id="ARBA00022840"/>
    </source>
</evidence>
<evidence type="ECO:0000256" key="6">
    <source>
        <dbReference type="ARBA" id="ARBA00022777"/>
    </source>
</evidence>
<evidence type="ECO:0000256" key="4">
    <source>
        <dbReference type="ARBA" id="ARBA00022679"/>
    </source>
</evidence>
<keyword evidence="6" id="KW-0418">Kinase</keyword>
<dbReference type="SMART" id="SM00220">
    <property type="entry name" value="S_TKc"/>
    <property type="match status" value="1"/>
</dbReference>
<name>A0AAD1XLH4_EUPCR</name>
<evidence type="ECO:0000256" key="12">
    <source>
        <dbReference type="SAM" id="MobiDB-lite"/>
    </source>
</evidence>
<dbReference type="Pfam" id="PF00069">
    <property type="entry name" value="Pkinase"/>
    <property type="match status" value="1"/>
</dbReference>
<keyword evidence="7 11" id="KW-0067">ATP-binding</keyword>
<evidence type="ECO:0000256" key="9">
    <source>
        <dbReference type="ARBA" id="ARBA00049308"/>
    </source>
</evidence>
<feature type="region of interest" description="Disordered" evidence="12">
    <location>
        <begin position="1029"/>
        <end position="1051"/>
    </location>
</feature>
<dbReference type="Proteomes" id="UP001295684">
    <property type="component" value="Unassembled WGS sequence"/>
</dbReference>
<dbReference type="PROSITE" id="PS50011">
    <property type="entry name" value="PROTEIN_KINASE_DOM"/>
    <property type="match status" value="1"/>
</dbReference>
<dbReference type="GO" id="GO:0005856">
    <property type="term" value="C:cytoskeleton"/>
    <property type="evidence" value="ECO:0007669"/>
    <property type="project" value="TreeGrafter"/>
</dbReference>
<keyword evidence="3" id="KW-0723">Serine/threonine-protein kinase</keyword>
<dbReference type="PROSITE" id="PS00108">
    <property type="entry name" value="PROTEIN_KINASE_ST"/>
    <property type="match status" value="1"/>
</dbReference>
<keyword evidence="5 11" id="KW-0547">Nucleotide-binding</keyword>
<dbReference type="InterPro" id="IPR008271">
    <property type="entry name" value="Ser/Thr_kinase_AS"/>
</dbReference>
<evidence type="ECO:0000256" key="3">
    <source>
        <dbReference type="ARBA" id="ARBA00022527"/>
    </source>
</evidence>
<feature type="binding site" evidence="11">
    <location>
        <position position="585"/>
    </location>
    <ligand>
        <name>ATP</name>
        <dbReference type="ChEBI" id="CHEBI:30616"/>
    </ligand>
</feature>
<dbReference type="InterPro" id="IPR017441">
    <property type="entry name" value="Protein_kinase_ATP_BS"/>
</dbReference>
<dbReference type="EC" id="2.7.12.1" evidence="2"/>
<feature type="compositionally biased region" description="Basic and acidic residues" evidence="12">
    <location>
        <begin position="368"/>
        <end position="378"/>
    </location>
</feature>
<accession>A0AAD1XLH4</accession>